<evidence type="ECO:0000256" key="3">
    <source>
        <dbReference type="ARBA" id="ARBA00022598"/>
    </source>
</evidence>
<evidence type="ECO:0000259" key="12">
    <source>
        <dbReference type="Pfam" id="PF08264"/>
    </source>
</evidence>
<evidence type="ECO:0000256" key="8">
    <source>
        <dbReference type="ARBA" id="ARBA00032665"/>
    </source>
</evidence>
<sequence>MGDLEQVPETINFPKEEELVMNHWKKIDAFHSCLKQSKGKPRYSFYDGPPFATGLPHYGHILAGTIKDVVTRYAHQSGFHVERRFGWDCHGLPVEYEIDKALGITGPEDVAKMGIKAYNDECRKIVMRYSGEWETIIGRLGRWIDFKNDYKTMYASYMESLWWVFKEMWNKGLVYRGHLVMPYSTACCTPLSNFEVQQNYKDVVDPAVVVSFPMKSKPGVSLLAWTTTPWTLPSNLSLCVHPEYEYVLVEEVATSNKYILMEARLEILYKKPEEYKVLDKFPGAKLKGEEYEPLFDYFIHVKERGAFRVQNDTYVTQDSGTGIVHQAPYFGADDLRVCKNAGIIGSDTPPICPVDAKGRFVMPVKDFVGQYVKDADKNITAMLKKMGRLIQASTIKHSYPFCWRSDTPLIYKGVPSWFIRVEDYRNDLLKNNQNTYWVPDFVKEKRFGNWLRDARDWAFSRSRYWGTPIPIWASEDFEEVVCIGSRKELEELSGQKAPEDLHREFVDDITIPSKIPGNPPLRRIPEVFDCWFESGSMPYAQNHYPFERKKEFDESFPADFIAEGVDQTRGWFYTLLVVSNHIFNKAPFKNLVVNGLVLASDGQKMSKRKKNYPDPLEIVNKYGADALRLYLINSPVVRAENLRFKEDGVRDLLKDVFLPWYNAYRFFIQNVLRVSKEDGVQLNFSATLDGSSSTDKTQWNIMDRWILSSMQSLIAWFKQEMKAYRLYTVVPVLVKFIDQLTNWYVRLNRRRLKGETGSEDCYRALEVFFLVLLSLTRLMAPFTPFITEHIYQNLRRVLEKSPDTKHDESIHFLMLPDPQEWLIDQEIEQAVEGMQKVIELGRQARDRRTVPTKFPLPEVIVVHASETFLEQIKGLENYVLEELNVRKLSLCNNKAQFDVHLKAQPNHQILGAKFKADFKNIANTIKSLNDAQIEELLEKKGVEVCGHWIGSDEMFITYDLGGGGAKDLEPACDGPILTILNTKADQSMLDEGVAREIINRVQKLRKKAGLVPTDDITVYLEATNDLNRVAEEFKDYIQTAVKAKVKKLKEAPKGLNFLIKEDFQIKDSKLKVAIFKVESPEEAARRAQSNPYCKYLNVALNDTLKPGYEDRGRKGTILLENPVGRRIITVNELKSEVEALFALYGRQFRLSDETGKDISVINIDSLNRNTVYVCAVEDKKPVKIVENGPYSRFLNVEKAGKKATVLLENPMGQSLFKSEDDAKQFVESLL</sequence>
<dbReference type="Proteomes" id="UP001642540">
    <property type="component" value="Unassembled WGS sequence"/>
</dbReference>
<keyword evidence="5 10" id="KW-0067">ATP-binding</keyword>
<dbReference type="EMBL" id="CAXLJM020000014">
    <property type="protein sequence ID" value="CAL8079931.1"/>
    <property type="molecule type" value="Genomic_DNA"/>
</dbReference>
<organism evidence="14 15">
    <name type="scientific">Orchesella dallaii</name>
    <dbReference type="NCBI Taxonomy" id="48710"/>
    <lineage>
        <taxon>Eukaryota</taxon>
        <taxon>Metazoa</taxon>
        <taxon>Ecdysozoa</taxon>
        <taxon>Arthropoda</taxon>
        <taxon>Hexapoda</taxon>
        <taxon>Collembola</taxon>
        <taxon>Entomobryomorpha</taxon>
        <taxon>Entomobryoidea</taxon>
        <taxon>Orchesellidae</taxon>
        <taxon>Orchesellinae</taxon>
        <taxon>Orchesella</taxon>
    </lineage>
</organism>
<dbReference type="PRINTS" id="PR00984">
    <property type="entry name" value="TRNASYNTHILE"/>
</dbReference>
<dbReference type="SUPFAM" id="SSF50677">
    <property type="entry name" value="ValRS/IleRS/LeuRS editing domain"/>
    <property type="match status" value="1"/>
</dbReference>
<keyword evidence="6 10" id="KW-0648">Protein biosynthesis</keyword>
<dbReference type="EC" id="6.1.1.5" evidence="2"/>
<evidence type="ECO:0000256" key="10">
    <source>
        <dbReference type="RuleBase" id="RU363035"/>
    </source>
</evidence>
<dbReference type="InterPro" id="IPR014729">
    <property type="entry name" value="Rossmann-like_a/b/a_fold"/>
</dbReference>
<feature type="domain" description="Methionyl/Valyl/Leucyl/Isoleucyl-tRNA synthetase anticodon-binding" evidence="12">
    <location>
        <begin position="703"/>
        <end position="859"/>
    </location>
</feature>
<gene>
    <name evidence="14" type="ORF">ODALV1_LOCUS4503</name>
</gene>
<dbReference type="SUPFAM" id="SSF52374">
    <property type="entry name" value="Nucleotidylyl transferase"/>
    <property type="match status" value="1"/>
</dbReference>
<keyword evidence="4 10" id="KW-0547">Nucleotide-binding</keyword>
<protein>
    <recommendedName>
        <fullName evidence="2">isoleucine--tRNA ligase</fullName>
        <ecNumber evidence="2">6.1.1.5</ecNumber>
    </recommendedName>
    <alternativeName>
        <fullName evidence="8">Isoleucyl-tRNA synthetase</fullName>
    </alternativeName>
</protein>
<dbReference type="InterPro" id="IPR001412">
    <property type="entry name" value="aa-tRNA-synth_I_CS"/>
</dbReference>
<dbReference type="InterPro" id="IPR009080">
    <property type="entry name" value="tRNAsynth_Ia_anticodon-bd"/>
</dbReference>
<dbReference type="InterPro" id="IPR057033">
    <property type="entry name" value="Ubiquitin_IARS1"/>
</dbReference>
<dbReference type="Gene3D" id="1.10.730.10">
    <property type="entry name" value="Isoleucyl-tRNA Synthetase, Domain 1"/>
    <property type="match status" value="1"/>
</dbReference>
<keyword evidence="15" id="KW-1185">Reference proteome</keyword>
<evidence type="ECO:0000256" key="2">
    <source>
        <dbReference type="ARBA" id="ARBA00013165"/>
    </source>
</evidence>
<dbReference type="PROSITE" id="PS00178">
    <property type="entry name" value="AA_TRNA_LIGASE_I"/>
    <property type="match status" value="1"/>
</dbReference>
<keyword evidence="3 10" id="KW-0436">Ligase</keyword>
<dbReference type="Pfam" id="PF23567">
    <property type="entry name" value="Ubiquitin_IARS1"/>
    <property type="match status" value="1"/>
</dbReference>
<dbReference type="NCBIfam" id="TIGR00392">
    <property type="entry name" value="ileS"/>
    <property type="match status" value="1"/>
</dbReference>
<dbReference type="InterPro" id="IPR013155">
    <property type="entry name" value="M/V/L/I-tRNA-synth_anticd-bd"/>
</dbReference>
<dbReference type="Pfam" id="PF19302">
    <property type="entry name" value="DUF5915"/>
    <property type="match status" value="1"/>
</dbReference>
<proteinExistence type="inferred from homology"/>
<dbReference type="Pfam" id="PF08264">
    <property type="entry name" value="Anticodon_1"/>
    <property type="match status" value="1"/>
</dbReference>
<accession>A0ABP1PWC5</accession>
<evidence type="ECO:0000313" key="15">
    <source>
        <dbReference type="Proteomes" id="UP001642540"/>
    </source>
</evidence>
<dbReference type="InterPro" id="IPR002300">
    <property type="entry name" value="aa-tRNA-synth_Ia"/>
</dbReference>
<evidence type="ECO:0000256" key="9">
    <source>
        <dbReference type="ARBA" id="ARBA00048359"/>
    </source>
</evidence>
<dbReference type="HAMAP" id="MF_02003">
    <property type="entry name" value="Ile_tRNA_synth_type2"/>
    <property type="match status" value="1"/>
</dbReference>
<dbReference type="PANTHER" id="PTHR42780:SF1">
    <property type="entry name" value="ISOLEUCINE--TRNA LIGASE, CYTOPLASMIC"/>
    <property type="match status" value="1"/>
</dbReference>
<evidence type="ECO:0000256" key="1">
    <source>
        <dbReference type="ARBA" id="ARBA00005594"/>
    </source>
</evidence>
<dbReference type="InterPro" id="IPR009008">
    <property type="entry name" value="Val/Leu/Ile-tRNA-synth_edit"/>
</dbReference>
<evidence type="ECO:0000259" key="11">
    <source>
        <dbReference type="Pfam" id="PF00133"/>
    </source>
</evidence>
<evidence type="ECO:0000313" key="14">
    <source>
        <dbReference type="EMBL" id="CAL8079931.1"/>
    </source>
</evidence>
<evidence type="ECO:0000259" key="13">
    <source>
        <dbReference type="Pfam" id="PF23567"/>
    </source>
</evidence>
<evidence type="ECO:0000256" key="7">
    <source>
        <dbReference type="ARBA" id="ARBA00023146"/>
    </source>
</evidence>
<name>A0ABP1PWC5_9HEXA</name>
<reference evidence="14 15" key="1">
    <citation type="submission" date="2024-08" db="EMBL/GenBank/DDBJ databases">
        <authorList>
            <person name="Cucini C."/>
            <person name="Frati F."/>
        </authorList>
    </citation>
    <scope>NUCLEOTIDE SEQUENCE [LARGE SCALE GENOMIC DNA]</scope>
</reference>
<comment type="similarity">
    <text evidence="1 10">Belongs to the class-I aminoacyl-tRNA synthetase family.</text>
</comment>
<feature type="domain" description="Aminoacyl-tRNA synthetase class Ia" evidence="11">
    <location>
        <begin position="21"/>
        <end position="642"/>
    </location>
</feature>
<dbReference type="CDD" id="cd00818">
    <property type="entry name" value="IleRS_core"/>
    <property type="match status" value="1"/>
</dbReference>
<dbReference type="InterPro" id="IPR002301">
    <property type="entry name" value="Ile-tRNA-ligase"/>
</dbReference>
<dbReference type="PANTHER" id="PTHR42780">
    <property type="entry name" value="SOLEUCYL-TRNA SYNTHETASE"/>
    <property type="match status" value="1"/>
</dbReference>
<evidence type="ECO:0000256" key="4">
    <source>
        <dbReference type="ARBA" id="ARBA00022741"/>
    </source>
</evidence>
<dbReference type="Gene3D" id="3.40.50.620">
    <property type="entry name" value="HUPs"/>
    <property type="match status" value="2"/>
</dbReference>
<dbReference type="InterPro" id="IPR023586">
    <property type="entry name" value="Ile-tRNA-ligase_type2"/>
</dbReference>
<dbReference type="SUPFAM" id="SSF47323">
    <property type="entry name" value="Anticodon-binding domain of a subclass of class I aminoacyl-tRNA synthetases"/>
    <property type="match status" value="1"/>
</dbReference>
<evidence type="ECO:0000256" key="5">
    <source>
        <dbReference type="ARBA" id="ARBA00022840"/>
    </source>
</evidence>
<dbReference type="InterPro" id="IPR033709">
    <property type="entry name" value="Anticodon_Ile_ABEc"/>
</dbReference>
<evidence type="ECO:0000256" key="6">
    <source>
        <dbReference type="ARBA" id="ARBA00022917"/>
    </source>
</evidence>
<keyword evidence="7 10" id="KW-0030">Aminoacyl-tRNA synthetase</keyword>
<comment type="caution">
    <text evidence="14">The sequence shown here is derived from an EMBL/GenBank/DDBJ whole genome shotgun (WGS) entry which is preliminary data.</text>
</comment>
<feature type="domain" description="Isoleucine--tRNA ligase cytoplasmic ubiquitin-like" evidence="13">
    <location>
        <begin position="1091"/>
        <end position="1175"/>
    </location>
</feature>
<dbReference type="Pfam" id="PF00133">
    <property type="entry name" value="tRNA-synt_1"/>
    <property type="match status" value="1"/>
</dbReference>
<comment type="catalytic activity">
    <reaction evidence="9">
        <text>tRNA(Ile) + L-isoleucine + ATP = L-isoleucyl-tRNA(Ile) + AMP + diphosphate</text>
        <dbReference type="Rhea" id="RHEA:11060"/>
        <dbReference type="Rhea" id="RHEA-COMP:9666"/>
        <dbReference type="Rhea" id="RHEA-COMP:9695"/>
        <dbReference type="ChEBI" id="CHEBI:30616"/>
        <dbReference type="ChEBI" id="CHEBI:33019"/>
        <dbReference type="ChEBI" id="CHEBI:58045"/>
        <dbReference type="ChEBI" id="CHEBI:78442"/>
        <dbReference type="ChEBI" id="CHEBI:78528"/>
        <dbReference type="ChEBI" id="CHEBI:456215"/>
        <dbReference type="EC" id="6.1.1.5"/>
    </reaction>
</comment>
<dbReference type="CDD" id="cd07961">
    <property type="entry name" value="Anticodon_Ia_Ile_ABEc"/>
    <property type="match status" value="1"/>
</dbReference>